<gene>
    <name evidence="5" type="ORF">JHE00_16860</name>
</gene>
<keyword evidence="3" id="KW-0804">Transcription</keyword>
<dbReference type="PANTHER" id="PTHR43537">
    <property type="entry name" value="TRANSCRIPTIONAL REGULATOR, GNTR FAMILY"/>
    <property type="match status" value="1"/>
</dbReference>
<dbReference type="Gene3D" id="1.20.120.530">
    <property type="entry name" value="GntR ligand-binding domain-like"/>
    <property type="match status" value="1"/>
</dbReference>
<dbReference type="Pfam" id="PF07729">
    <property type="entry name" value="FCD"/>
    <property type="match status" value="1"/>
</dbReference>
<keyword evidence="6" id="KW-1185">Reference proteome</keyword>
<comment type="caution">
    <text evidence="5">The sequence shown here is derived from an EMBL/GenBank/DDBJ whole genome shotgun (WGS) entry which is preliminary data.</text>
</comment>
<evidence type="ECO:0000313" key="5">
    <source>
        <dbReference type="EMBL" id="MBK1786002.1"/>
    </source>
</evidence>
<evidence type="ECO:0000256" key="1">
    <source>
        <dbReference type="ARBA" id="ARBA00023015"/>
    </source>
</evidence>
<dbReference type="RefSeq" id="WP_200318993.1">
    <property type="nucleotide sequence ID" value="NZ_JAENJH010000003.1"/>
</dbReference>
<dbReference type="AlphaFoldDB" id="A0A934QTF2"/>
<dbReference type="SMART" id="SM00895">
    <property type="entry name" value="FCD"/>
    <property type="match status" value="1"/>
</dbReference>
<accession>A0A934QTF2</accession>
<dbReference type="GO" id="GO:0003677">
    <property type="term" value="F:DNA binding"/>
    <property type="evidence" value="ECO:0007669"/>
    <property type="project" value="UniProtKB-KW"/>
</dbReference>
<dbReference type="Pfam" id="PF00392">
    <property type="entry name" value="GntR"/>
    <property type="match status" value="1"/>
</dbReference>
<feature type="domain" description="HTH gntR-type" evidence="4">
    <location>
        <begin position="23"/>
        <end position="90"/>
    </location>
</feature>
<dbReference type="SMART" id="SM00345">
    <property type="entry name" value="HTH_GNTR"/>
    <property type="match status" value="1"/>
</dbReference>
<keyword evidence="2" id="KW-0238">DNA-binding</keyword>
<sequence length="232" mass="25048">MTNGGDAGRSSEVPLLASLERPRKLGDIVLDQVRELIVSKRLAPGSRLSEAKIAGILEVSKTPVREALLQLRMIGLVEIVDGSAHVVVPSAMLIREAYEVRSGLEALTARLAAQRADVGHQNEILAAADASHLAAKNGDRRAFAEHDHRFHWSIAVASGNDTARNRVEESLILCQTLRQRDVLSEWDSQVCGEAHVDIANAIRDRAAGAAAELAAAHVTYVMAKILAQFTNE</sequence>
<dbReference type="PROSITE" id="PS50949">
    <property type="entry name" value="HTH_GNTR"/>
    <property type="match status" value="1"/>
</dbReference>
<dbReference type="InterPro" id="IPR000524">
    <property type="entry name" value="Tscrpt_reg_HTH_GntR"/>
</dbReference>
<evidence type="ECO:0000313" key="6">
    <source>
        <dbReference type="Proteomes" id="UP000635245"/>
    </source>
</evidence>
<evidence type="ECO:0000256" key="3">
    <source>
        <dbReference type="ARBA" id="ARBA00023163"/>
    </source>
</evidence>
<evidence type="ECO:0000256" key="2">
    <source>
        <dbReference type="ARBA" id="ARBA00023125"/>
    </source>
</evidence>
<protein>
    <submittedName>
        <fullName evidence="5">GntR family transcriptional regulator</fullName>
    </submittedName>
</protein>
<evidence type="ECO:0000259" key="4">
    <source>
        <dbReference type="PROSITE" id="PS50949"/>
    </source>
</evidence>
<dbReference type="InterPro" id="IPR008920">
    <property type="entry name" value="TF_FadR/GntR_C"/>
</dbReference>
<dbReference type="PANTHER" id="PTHR43537:SF5">
    <property type="entry name" value="UXU OPERON TRANSCRIPTIONAL REGULATOR"/>
    <property type="match status" value="1"/>
</dbReference>
<dbReference type="Proteomes" id="UP000635245">
    <property type="component" value="Unassembled WGS sequence"/>
</dbReference>
<proteinExistence type="predicted"/>
<dbReference type="SUPFAM" id="SSF48008">
    <property type="entry name" value="GntR ligand-binding domain-like"/>
    <property type="match status" value="1"/>
</dbReference>
<dbReference type="Gene3D" id="1.10.10.10">
    <property type="entry name" value="Winged helix-like DNA-binding domain superfamily/Winged helix DNA-binding domain"/>
    <property type="match status" value="1"/>
</dbReference>
<dbReference type="InterPro" id="IPR036388">
    <property type="entry name" value="WH-like_DNA-bd_sf"/>
</dbReference>
<dbReference type="GO" id="GO:0003700">
    <property type="term" value="F:DNA-binding transcription factor activity"/>
    <property type="evidence" value="ECO:0007669"/>
    <property type="project" value="InterPro"/>
</dbReference>
<dbReference type="SUPFAM" id="SSF46785">
    <property type="entry name" value="Winged helix' DNA-binding domain"/>
    <property type="match status" value="1"/>
</dbReference>
<dbReference type="InterPro" id="IPR036390">
    <property type="entry name" value="WH_DNA-bd_sf"/>
</dbReference>
<reference evidence="5" key="1">
    <citation type="submission" date="2020-12" db="EMBL/GenBank/DDBJ databases">
        <title>Prauserella sp. ASG 168, a novel actinomycete isolated from cave rock.</title>
        <authorList>
            <person name="Suriyachadkun C."/>
        </authorList>
    </citation>
    <scope>NUCLEOTIDE SEQUENCE</scope>
    <source>
        <strain evidence="5">ASG 168</strain>
    </source>
</reference>
<dbReference type="InterPro" id="IPR011711">
    <property type="entry name" value="GntR_C"/>
</dbReference>
<name>A0A934QTF2_9PSEU</name>
<dbReference type="EMBL" id="JAENJH010000003">
    <property type="protein sequence ID" value="MBK1786002.1"/>
    <property type="molecule type" value="Genomic_DNA"/>
</dbReference>
<organism evidence="5 6">
    <name type="scientific">Prauserella cavernicola</name>
    <dbReference type="NCBI Taxonomy" id="2800127"/>
    <lineage>
        <taxon>Bacteria</taxon>
        <taxon>Bacillati</taxon>
        <taxon>Actinomycetota</taxon>
        <taxon>Actinomycetes</taxon>
        <taxon>Pseudonocardiales</taxon>
        <taxon>Pseudonocardiaceae</taxon>
        <taxon>Prauserella</taxon>
    </lineage>
</organism>
<keyword evidence="1" id="KW-0805">Transcription regulation</keyword>